<comment type="catalytic activity">
    <reaction evidence="16">
        <text>[E2 ubiquitin-conjugating enzyme]-S-ubiquitinyl-L-cysteine + [acceptor protein]-L-cysteine = [E2 ubiquitin-conjugating enzyme]-L-cysteine + [acceptor protein]-S-ubiquitinyl-L-cysteine.</text>
        <dbReference type="EC" id="2.3.2.36"/>
    </reaction>
</comment>
<evidence type="ECO:0000256" key="9">
    <source>
        <dbReference type="ARBA" id="ARBA00022786"/>
    </source>
</evidence>
<evidence type="ECO:0000256" key="6">
    <source>
        <dbReference type="ARBA" id="ARBA00022692"/>
    </source>
</evidence>
<evidence type="ECO:0000256" key="13">
    <source>
        <dbReference type="ARBA" id="ARBA00023136"/>
    </source>
</evidence>
<evidence type="ECO:0000256" key="4">
    <source>
        <dbReference type="ARBA" id="ARBA00022448"/>
    </source>
</evidence>
<evidence type="ECO:0000256" key="12">
    <source>
        <dbReference type="ARBA" id="ARBA00022989"/>
    </source>
</evidence>
<evidence type="ECO:0000256" key="14">
    <source>
        <dbReference type="ARBA" id="ARBA00023140"/>
    </source>
</evidence>
<dbReference type="KEGG" id="bpg:Bathy04g01520"/>
<keyword evidence="6" id="KW-0812">Transmembrane</keyword>
<evidence type="ECO:0000256" key="11">
    <source>
        <dbReference type="ARBA" id="ARBA00022927"/>
    </source>
</evidence>
<keyword evidence="13" id="KW-0472">Membrane</keyword>
<dbReference type="EC" id="2.3.2.36" evidence="17"/>
<comment type="similarity">
    <text evidence="3">Belongs to the pex2/pex10/pex12 family.</text>
</comment>
<keyword evidence="12" id="KW-1133">Transmembrane helix</keyword>
<organism evidence="20 21">
    <name type="scientific">Bathycoccus prasinos</name>
    <dbReference type="NCBI Taxonomy" id="41875"/>
    <lineage>
        <taxon>Eukaryota</taxon>
        <taxon>Viridiplantae</taxon>
        <taxon>Chlorophyta</taxon>
        <taxon>Mamiellophyceae</taxon>
        <taxon>Mamiellales</taxon>
        <taxon>Bathycoccaceae</taxon>
        <taxon>Bathycoccus</taxon>
    </lineage>
</organism>
<feature type="region of interest" description="Disordered" evidence="18">
    <location>
        <begin position="1"/>
        <end position="39"/>
    </location>
</feature>
<dbReference type="Pfam" id="PF04757">
    <property type="entry name" value="Pex2_Pex12"/>
    <property type="match status" value="1"/>
</dbReference>
<evidence type="ECO:0000256" key="5">
    <source>
        <dbReference type="ARBA" id="ARBA00022679"/>
    </source>
</evidence>
<evidence type="ECO:0000256" key="16">
    <source>
        <dbReference type="ARBA" id="ARBA00034438"/>
    </source>
</evidence>
<dbReference type="STRING" id="41875.K8EE65"/>
<dbReference type="GeneID" id="19016177"/>
<protein>
    <recommendedName>
        <fullName evidence="17">RING-type E3 ubiquitin transferase (cysteine targeting)</fullName>
        <ecNumber evidence="17">2.3.2.36</ecNumber>
    </recommendedName>
    <alternativeName>
        <fullName evidence="15">Peroxin-2</fullName>
    </alternativeName>
</protein>
<keyword evidence="11" id="KW-0653">Protein transport</keyword>
<keyword evidence="9" id="KW-0833">Ubl conjugation pathway</keyword>
<dbReference type="InterPro" id="IPR006845">
    <property type="entry name" value="Pex_N"/>
</dbReference>
<evidence type="ECO:0000313" key="20">
    <source>
        <dbReference type="EMBL" id="CCO16372.1"/>
    </source>
</evidence>
<evidence type="ECO:0000313" key="21">
    <source>
        <dbReference type="Proteomes" id="UP000198341"/>
    </source>
</evidence>
<evidence type="ECO:0000256" key="1">
    <source>
        <dbReference type="ARBA" id="ARBA00004585"/>
    </source>
</evidence>
<dbReference type="GO" id="GO:0061630">
    <property type="term" value="F:ubiquitin protein ligase activity"/>
    <property type="evidence" value="ECO:0007669"/>
    <property type="project" value="UniProtKB-EC"/>
</dbReference>
<keyword evidence="8" id="KW-0863">Zinc-finger</keyword>
<keyword evidence="5" id="KW-0808">Transferase</keyword>
<comment type="pathway">
    <text evidence="2">Protein modification; protein ubiquitination.</text>
</comment>
<dbReference type="OrthoDB" id="498929at2759"/>
<dbReference type="GO" id="GO:0005778">
    <property type="term" value="C:peroxisomal membrane"/>
    <property type="evidence" value="ECO:0007669"/>
    <property type="project" value="UniProtKB-SubCell"/>
</dbReference>
<keyword evidence="7" id="KW-0479">Metal-binding</keyword>
<evidence type="ECO:0000256" key="17">
    <source>
        <dbReference type="ARBA" id="ARBA00034523"/>
    </source>
</evidence>
<keyword evidence="4" id="KW-0813">Transport</keyword>
<feature type="compositionally biased region" description="Acidic residues" evidence="18">
    <location>
        <begin position="272"/>
        <end position="290"/>
    </location>
</feature>
<gene>
    <name evidence="20" type="ORF">Bathy04g01520</name>
</gene>
<keyword evidence="10" id="KW-0862">Zinc</keyword>
<reference evidence="20 21" key="1">
    <citation type="submission" date="2011-10" db="EMBL/GenBank/DDBJ databases">
        <authorList>
            <person name="Genoscope - CEA"/>
        </authorList>
    </citation>
    <scope>NUCLEOTIDE SEQUENCE [LARGE SCALE GENOMIC DNA]</scope>
    <source>
        <strain evidence="20 21">RCC 1105</strain>
    </source>
</reference>
<dbReference type="GO" id="GO:0008270">
    <property type="term" value="F:zinc ion binding"/>
    <property type="evidence" value="ECO:0007669"/>
    <property type="project" value="UniProtKB-KW"/>
</dbReference>
<keyword evidence="14" id="KW-0576">Peroxisome</keyword>
<dbReference type="InterPro" id="IPR025654">
    <property type="entry name" value="PEX2/10"/>
</dbReference>
<feature type="compositionally biased region" description="Low complexity" evidence="18">
    <location>
        <begin position="1"/>
        <end position="18"/>
    </location>
</feature>
<dbReference type="PANTHER" id="PTHR48178:SF1">
    <property type="entry name" value="PEROXISOME BIOGENESIS FACTOR 2"/>
    <property type="match status" value="1"/>
</dbReference>
<evidence type="ECO:0000256" key="15">
    <source>
        <dbReference type="ARBA" id="ARBA00032511"/>
    </source>
</evidence>
<evidence type="ECO:0000256" key="7">
    <source>
        <dbReference type="ARBA" id="ARBA00022723"/>
    </source>
</evidence>
<dbReference type="PANTHER" id="PTHR48178">
    <property type="entry name" value="PEROXISOME BIOGENESIS FACTOR 2"/>
    <property type="match status" value="1"/>
</dbReference>
<evidence type="ECO:0000256" key="8">
    <source>
        <dbReference type="ARBA" id="ARBA00022771"/>
    </source>
</evidence>
<dbReference type="Proteomes" id="UP000198341">
    <property type="component" value="Chromosome 4"/>
</dbReference>
<name>K8EE65_9CHLO</name>
<feature type="domain" description="Pex N-terminal" evidence="19">
    <location>
        <begin position="64"/>
        <end position="232"/>
    </location>
</feature>
<dbReference type="AlphaFoldDB" id="K8EE65"/>
<evidence type="ECO:0000256" key="3">
    <source>
        <dbReference type="ARBA" id="ARBA00008704"/>
    </source>
</evidence>
<evidence type="ECO:0000259" key="19">
    <source>
        <dbReference type="Pfam" id="PF04757"/>
    </source>
</evidence>
<evidence type="ECO:0000256" key="18">
    <source>
        <dbReference type="SAM" id="MobiDB-lite"/>
    </source>
</evidence>
<comment type="subcellular location">
    <subcellularLocation>
        <location evidence="1">Peroxisome membrane</location>
        <topology evidence="1">Multi-pass membrane protein</topology>
    </subcellularLocation>
</comment>
<keyword evidence="21" id="KW-1185">Reference proteome</keyword>
<dbReference type="RefSeq" id="XP_007513847.1">
    <property type="nucleotide sequence ID" value="XM_007513785.1"/>
</dbReference>
<dbReference type="GO" id="GO:0016558">
    <property type="term" value="P:protein import into peroxisome matrix"/>
    <property type="evidence" value="ECO:0007669"/>
    <property type="project" value="InterPro"/>
</dbReference>
<accession>K8EE65</accession>
<sequence>MSTTNVSSSPAVVTASSNGTLQTGEGKGKGVSGDASSSSPVPVVLRVSQLDAHQLDNELLEIIFLKQLGKCFDCFDESIASKYKEEMKVFLEFLLWFKTVRVSKPTPGMEMMNVTYLDEKGIAQFGSIREQQKWTLLLCGSLCKYLYSKATNFAANKCLPDDTTSRVVKLLGTAHSVARTMNLILFLYSGKFPNVPQRAANVRFAHENPNAGRAMTFEYLNRALAMREITEVGKTVVMPMMESKGAREFFRRAKYVLGFRQQGGEAAARLEESDDDDEEEEEEEEIEDEDTNRRKRKEKKSNKRLGGMMVRTIRDASTVRIGEDGFDEDVAICAACGDAPIPCNAFVAKRCGCSYCYYCAAARLEECKAEGNWKGFACENCATRINSFRRINLKTIE</sequence>
<dbReference type="EMBL" id="FO082275">
    <property type="protein sequence ID" value="CCO16372.1"/>
    <property type="molecule type" value="Genomic_DNA"/>
</dbReference>
<dbReference type="eggNOG" id="KOG2879">
    <property type="taxonomic scope" value="Eukaryota"/>
</dbReference>
<evidence type="ECO:0000256" key="2">
    <source>
        <dbReference type="ARBA" id="ARBA00004906"/>
    </source>
</evidence>
<proteinExistence type="inferred from homology"/>
<evidence type="ECO:0000256" key="10">
    <source>
        <dbReference type="ARBA" id="ARBA00022833"/>
    </source>
</evidence>
<feature type="region of interest" description="Disordered" evidence="18">
    <location>
        <begin position="266"/>
        <end position="301"/>
    </location>
</feature>